<reference evidence="1" key="1">
    <citation type="submission" date="2023-07" db="EMBL/GenBank/DDBJ databases">
        <title>Black Yeasts Isolated from many extreme environments.</title>
        <authorList>
            <person name="Coleine C."/>
            <person name="Stajich J.E."/>
            <person name="Selbmann L."/>
        </authorList>
    </citation>
    <scope>NUCLEOTIDE SEQUENCE</scope>
    <source>
        <strain evidence="1">CCFEE 5714</strain>
    </source>
</reference>
<protein>
    <submittedName>
        <fullName evidence="1">Uncharacterized protein</fullName>
    </submittedName>
</protein>
<evidence type="ECO:0000313" key="1">
    <source>
        <dbReference type="EMBL" id="KAK3700655.1"/>
    </source>
</evidence>
<sequence>MATGWVPAERYQKLAIKYNQVCQRYRDLHHKHNDCRERIEKANEYMRKADEKYAATKTTVQQWHAWIEKNGIPTQARSDRNSIVPEGVSSKGTTTPIQRHSTQRIASSQTTETDQASSSPKKPDNASDDEPEVVSARSVRRKRSDSTRAMPPPVRIKQEPNSPETPIELASGDYSSPHATRKRPVRTETSDLDALVIQHDTPRKRKRRRAASEEASRPRTTLRTTSSLSEGGLPDNVPEMPPKVEAHTDIPPLHPDVRSRDFALLPAEQLDKRKALRQRSPNIPSTSRQDNTVRPVMKRKRGNEDARKKIAFLSEDGDDITSQVVTPQAKSTPPTSVSRRLGALLEEQPAPSSGPLPQWRTPETVVRRREHFTSPIKQERKAAQKPIQEPRSAPKATQRNAVPFKRPRGLEKSPSPALPDDEPLRSRPVGSLRLEDFKINPKYLGAEFAFADTFRGREQRRCLPGCTKPDCCGNAFRKAIEVGAVKSTKTDQQMLEEYLGPDWDLIMGAYAPDKRRDLVIQARAHAFADQFGKHRQAFERRSTPPGFWRTDMPTTQEENEDRSKAQEMERQKIEERWREAMRPDGRWMFRDESSG</sequence>
<dbReference type="Proteomes" id="UP001281147">
    <property type="component" value="Unassembled WGS sequence"/>
</dbReference>
<organism evidence="1 2">
    <name type="scientific">Vermiconidia calcicola</name>
    <dbReference type="NCBI Taxonomy" id="1690605"/>
    <lineage>
        <taxon>Eukaryota</taxon>
        <taxon>Fungi</taxon>
        <taxon>Dikarya</taxon>
        <taxon>Ascomycota</taxon>
        <taxon>Pezizomycotina</taxon>
        <taxon>Dothideomycetes</taxon>
        <taxon>Dothideomycetidae</taxon>
        <taxon>Mycosphaerellales</taxon>
        <taxon>Extremaceae</taxon>
        <taxon>Vermiconidia</taxon>
    </lineage>
</organism>
<evidence type="ECO:0000313" key="2">
    <source>
        <dbReference type="Proteomes" id="UP001281147"/>
    </source>
</evidence>
<comment type="caution">
    <text evidence="1">The sequence shown here is derived from an EMBL/GenBank/DDBJ whole genome shotgun (WGS) entry which is preliminary data.</text>
</comment>
<dbReference type="EMBL" id="JAUTXU010000182">
    <property type="protein sequence ID" value="KAK3700655.1"/>
    <property type="molecule type" value="Genomic_DNA"/>
</dbReference>
<name>A0ACC3MQ83_9PEZI</name>
<proteinExistence type="predicted"/>
<keyword evidence="2" id="KW-1185">Reference proteome</keyword>
<gene>
    <name evidence="1" type="ORF">LTR37_015844</name>
</gene>
<accession>A0ACC3MQ83</accession>